<dbReference type="PANTHER" id="PTHR23519">
    <property type="entry name" value="AUTOPHAGY-RELATED PROTEIN 22"/>
    <property type="match status" value="1"/>
</dbReference>
<evidence type="ECO:0000256" key="5">
    <source>
        <dbReference type="ARBA" id="ARBA00023136"/>
    </source>
</evidence>
<evidence type="ECO:0000313" key="8">
    <source>
        <dbReference type="EMBL" id="QAT64905.1"/>
    </source>
</evidence>
<organism evidence="8 9">
    <name type="scientific">Bacillus glycinifermentans</name>
    <dbReference type="NCBI Taxonomy" id="1664069"/>
    <lineage>
        <taxon>Bacteria</taxon>
        <taxon>Bacillati</taxon>
        <taxon>Bacillota</taxon>
        <taxon>Bacilli</taxon>
        <taxon>Bacillales</taxon>
        <taxon>Bacillaceae</taxon>
        <taxon>Bacillus</taxon>
    </lineage>
</organism>
<keyword evidence="5 6" id="KW-0472">Membrane</keyword>
<feature type="transmembrane region" description="Helical" evidence="6">
    <location>
        <begin position="380"/>
        <end position="406"/>
    </location>
</feature>
<dbReference type="InterPro" id="IPR024671">
    <property type="entry name" value="Atg22-like"/>
</dbReference>
<reference evidence="8 9" key="1">
    <citation type="submission" date="2019-01" db="EMBL/GenBank/DDBJ databases">
        <title>Genome sequence of Bacillus glycinifermentans SRCM103574.</title>
        <authorList>
            <person name="Kong H.-J."/>
            <person name="Jeong S.-Y."/>
            <person name="Jeong D.-Y."/>
        </authorList>
    </citation>
    <scope>NUCLEOTIDE SEQUENCE [LARGE SCALE GENOMIC DNA]</scope>
    <source>
        <strain evidence="8 9">SRCM103574</strain>
    </source>
</reference>
<feature type="transmembrane region" description="Helical" evidence="6">
    <location>
        <begin position="412"/>
        <end position="431"/>
    </location>
</feature>
<evidence type="ECO:0000256" key="4">
    <source>
        <dbReference type="ARBA" id="ARBA00022989"/>
    </source>
</evidence>
<feature type="transmembrane region" description="Helical" evidence="6">
    <location>
        <begin position="256"/>
        <end position="280"/>
    </location>
</feature>
<comment type="subcellular location">
    <subcellularLocation>
        <location evidence="1">Cell membrane</location>
        <topology evidence="1">Multi-pass membrane protein</topology>
    </subcellularLocation>
</comment>
<feature type="transmembrane region" description="Helical" evidence="6">
    <location>
        <begin position="345"/>
        <end position="368"/>
    </location>
</feature>
<dbReference type="PROSITE" id="PS50850">
    <property type="entry name" value="MFS"/>
    <property type="match status" value="1"/>
</dbReference>
<dbReference type="AlphaFoldDB" id="A0AAJ4D1Y0"/>
<feature type="transmembrane region" description="Helical" evidence="6">
    <location>
        <begin position="170"/>
        <end position="194"/>
    </location>
</feature>
<protein>
    <submittedName>
        <fullName evidence="8">MFS transporter</fullName>
    </submittedName>
</protein>
<dbReference type="Pfam" id="PF11700">
    <property type="entry name" value="ATG22"/>
    <property type="match status" value="1"/>
</dbReference>
<dbReference type="EMBL" id="CP035232">
    <property type="protein sequence ID" value="QAT64905.1"/>
    <property type="molecule type" value="Genomic_DNA"/>
</dbReference>
<feature type="transmembrane region" description="Helical" evidence="6">
    <location>
        <begin position="102"/>
        <end position="123"/>
    </location>
</feature>
<dbReference type="InterPro" id="IPR050495">
    <property type="entry name" value="ATG22/LtaA_families"/>
</dbReference>
<dbReference type="InterPro" id="IPR020846">
    <property type="entry name" value="MFS_dom"/>
</dbReference>
<proteinExistence type="predicted"/>
<accession>A0AAJ4D1Y0</accession>
<dbReference type="SUPFAM" id="SSF103473">
    <property type="entry name" value="MFS general substrate transporter"/>
    <property type="match status" value="1"/>
</dbReference>
<dbReference type="GO" id="GO:0005886">
    <property type="term" value="C:plasma membrane"/>
    <property type="evidence" value="ECO:0007669"/>
    <property type="project" value="UniProtKB-SubCell"/>
</dbReference>
<keyword evidence="4 6" id="KW-1133">Transmembrane helix</keyword>
<evidence type="ECO:0000256" key="2">
    <source>
        <dbReference type="ARBA" id="ARBA00022448"/>
    </source>
</evidence>
<feature type="transmembrane region" description="Helical" evidence="6">
    <location>
        <begin position="200"/>
        <end position="221"/>
    </location>
</feature>
<feature type="transmembrane region" description="Helical" evidence="6">
    <location>
        <begin position="322"/>
        <end position="339"/>
    </location>
</feature>
<dbReference type="PROSITE" id="PS00217">
    <property type="entry name" value="SUGAR_TRANSPORT_2"/>
    <property type="match status" value="1"/>
</dbReference>
<feature type="domain" description="Major facilitator superfamily (MFS) profile" evidence="7">
    <location>
        <begin position="256"/>
        <end position="439"/>
    </location>
</feature>
<feature type="transmembrane region" description="Helical" evidence="6">
    <location>
        <begin position="129"/>
        <end position="150"/>
    </location>
</feature>
<keyword evidence="2" id="KW-0813">Transport</keyword>
<evidence type="ECO:0000256" key="1">
    <source>
        <dbReference type="ARBA" id="ARBA00004651"/>
    </source>
</evidence>
<dbReference type="InterPro" id="IPR005829">
    <property type="entry name" value="Sugar_transporter_CS"/>
</dbReference>
<dbReference type="Proteomes" id="UP000288675">
    <property type="component" value="Chromosome"/>
</dbReference>
<dbReference type="Gene3D" id="1.20.1250.20">
    <property type="entry name" value="MFS general substrate transporter like domains"/>
    <property type="match status" value="1"/>
</dbReference>
<dbReference type="GO" id="GO:0022857">
    <property type="term" value="F:transmembrane transporter activity"/>
    <property type="evidence" value="ECO:0007669"/>
    <property type="project" value="InterPro"/>
</dbReference>
<feature type="transmembrane region" description="Helical" evidence="6">
    <location>
        <begin position="292"/>
        <end position="310"/>
    </location>
</feature>
<evidence type="ECO:0000256" key="6">
    <source>
        <dbReference type="SAM" id="Phobius"/>
    </source>
</evidence>
<name>A0AAJ4D1Y0_9BACI</name>
<evidence type="ECO:0000313" key="9">
    <source>
        <dbReference type="Proteomes" id="UP000288675"/>
    </source>
</evidence>
<feature type="transmembrane region" description="Helical" evidence="6">
    <location>
        <begin position="73"/>
        <end position="93"/>
    </location>
</feature>
<gene>
    <name evidence="8" type="ORF">EQZ20_08305</name>
</gene>
<evidence type="ECO:0000256" key="3">
    <source>
        <dbReference type="ARBA" id="ARBA00022692"/>
    </source>
</evidence>
<evidence type="ECO:0000259" key="7">
    <source>
        <dbReference type="PROSITE" id="PS50850"/>
    </source>
</evidence>
<dbReference type="InterPro" id="IPR036259">
    <property type="entry name" value="MFS_trans_sf"/>
</dbReference>
<keyword evidence="3 6" id="KW-0812">Transmembrane</keyword>
<dbReference type="PANTHER" id="PTHR23519:SF1">
    <property type="entry name" value="AUTOPHAGY-RELATED PROTEIN 22"/>
    <property type="match status" value="1"/>
</dbReference>
<sequence>MMIQPEQEQAVKRTPGKGLKLFFTLPIISWALYDFANTIFSSNIVTIFFPFWLQEAVGENASMNQVASTFISYSNAAASFLLVIFTPLFGVLIDRTGRKKRYIALFTAISVACTVFMGVFAGSSFGQTFYGLPLSLMLVVVMFVTAKFFYHSSLVFYDTILADLGTKEEIPLISGFGTAVGYIGTLAGLTVYLMVGNHDFYRAFIPSALLFLIFSFPYLLFTKERRRPEPMEKKPFFSGYREIVQTFKDIRLYRPVFLFMIAYFFLNDTLSTVVAMMGVYSKSVIGFSTGQFILLYLVSTVASIVGSFLWGYVTKWMGAKRAVSLITVILIISLSIGVFTASQALFWVAGSLFGIALGGTWVASRTLIIELTPEHKRGEFFGLFAFSGKISSIFGPLLYGSITLLFKDLGNIASRMAFGSLILLALTGLVIHQTVKPKA</sequence>
<feature type="transmembrane region" description="Helical" evidence="6">
    <location>
        <begin position="21"/>
        <end position="53"/>
    </location>
</feature>